<dbReference type="InterPro" id="IPR010809">
    <property type="entry name" value="FliD_C"/>
</dbReference>
<dbReference type="RefSeq" id="WP_075369670.1">
    <property type="nucleotide sequence ID" value="NZ_MSDQ01000030.1"/>
</dbReference>
<dbReference type="GO" id="GO:0005576">
    <property type="term" value="C:extracellular region"/>
    <property type="evidence" value="ECO:0007669"/>
    <property type="project" value="UniProtKB-SubCell"/>
</dbReference>
<comment type="subunit">
    <text evidence="2 5">Homopentamer.</text>
</comment>
<evidence type="ECO:0000256" key="2">
    <source>
        <dbReference type="ARBA" id="ARBA00011255"/>
    </source>
</evidence>
<keyword evidence="9" id="KW-1185">Reference proteome</keyword>
<keyword evidence="3" id="KW-0175">Coiled coil</keyword>
<dbReference type="InterPro" id="IPR003481">
    <property type="entry name" value="FliD_N"/>
</dbReference>
<evidence type="ECO:0000256" key="5">
    <source>
        <dbReference type="RuleBase" id="RU362066"/>
    </source>
</evidence>
<proteinExistence type="inferred from homology"/>
<keyword evidence="8" id="KW-0969">Cilium</keyword>
<evidence type="ECO:0000313" key="8">
    <source>
        <dbReference type="EMBL" id="OLO10878.1"/>
    </source>
</evidence>
<dbReference type="NCBIfam" id="NF005955">
    <property type="entry name" value="PRK08032.1"/>
    <property type="match status" value="1"/>
</dbReference>
<dbReference type="PANTHER" id="PTHR30288:SF0">
    <property type="entry name" value="FLAGELLAR HOOK-ASSOCIATED PROTEIN 2"/>
    <property type="match status" value="1"/>
</dbReference>
<dbReference type="GO" id="GO:0007155">
    <property type="term" value="P:cell adhesion"/>
    <property type="evidence" value="ECO:0007669"/>
    <property type="project" value="InterPro"/>
</dbReference>
<keyword evidence="8" id="KW-0282">Flagellum</keyword>
<dbReference type="Pfam" id="PF07196">
    <property type="entry name" value="Flagellin_IN"/>
    <property type="match status" value="1"/>
</dbReference>
<evidence type="ECO:0000256" key="3">
    <source>
        <dbReference type="ARBA" id="ARBA00023054"/>
    </source>
</evidence>
<dbReference type="Proteomes" id="UP000186806">
    <property type="component" value="Unassembled WGS sequence"/>
</dbReference>
<evidence type="ECO:0000256" key="4">
    <source>
        <dbReference type="ARBA" id="ARBA00023143"/>
    </source>
</evidence>
<comment type="function">
    <text evidence="5">Required for morphogenesis and for the elongation of the flagellar filament by facilitating polymerization of the flagellin monomers at the tip of growing filament. Forms a capping structure, which prevents flagellin subunits (transported through the central channel of the flagellum) from leaking out without polymerization at the distal end.</text>
</comment>
<dbReference type="GO" id="GO:0009421">
    <property type="term" value="C:bacterial-type flagellum filament cap"/>
    <property type="evidence" value="ECO:0007669"/>
    <property type="project" value="InterPro"/>
</dbReference>
<protein>
    <recommendedName>
        <fullName evidence="5">Flagellar hook-associated protein 2</fullName>
        <shortName evidence="5">HAP2</shortName>
    </recommendedName>
    <alternativeName>
        <fullName evidence="5">Flagellar cap protein</fullName>
    </alternativeName>
</protein>
<gene>
    <name evidence="8" type="ORF">BTW10_12350</name>
</gene>
<keyword evidence="5" id="KW-0964">Secreted</keyword>
<comment type="similarity">
    <text evidence="1 5">Belongs to the FliD family.</text>
</comment>
<dbReference type="Pfam" id="PF02465">
    <property type="entry name" value="FliD_N"/>
    <property type="match status" value="1"/>
</dbReference>
<dbReference type="PANTHER" id="PTHR30288">
    <property type="entry name" value="FLAGELLAR CAP/ASSEMBLY PROTEIN FLID"/>
    <property type="match status" value="1"/>
</dbReference>
<keyword evidence="8" id="KW-0966">Cell projection</keyword>
<comment type="subcellular location">
    <subcellularLocation>
        <location evidence="5">Secreted</location>
    </subcellularLocation>
    <subcellularLocation>
        <location evidence="5">Bacterial flagellum</location>
    </subcellularLocation>
</comment>
<keyword evidence="4 5" id="KW-0975">Bacterial flagellum</keyword>
<dbReference type="STRING" id="223900.GCA_000821045_01191"/>
<dbReference type="InterPro" id="IPR010810">
    <property type="entry name" value="Flagellin_hook_IN_motif"/>
</dbReference>
<dbReference type="EMBL" id="MSDQ01000030">
    <property type="protein sequence ID" value="OLO10878.1"/>
    <property type="molecule type" value="Genomic_DNA"/>
</dbReference>
<name>A0A1Q8TB80_9GAMM</name>
<reference evidence="8 9" key="1">
    <citation type="submission" date="2016-12" db="EMBL/GenBank/DDBJ databases">
        <title>Draft genome sequences of strains Salinicola socius SMB35, Salinicola sp. MH3R3-1 and Chromohalobacter sp. SMB17 from the Verkhnekamsk potash mining region of Russia.</title>
        <authorList>
            <person name="Mavrodi D.V."/>
            <person name="Olsson B.E."/>
            <person name="Korsakova E.S."/>
            <person name="Pyankova A."/>
            <person name="Mavrodi O.V."/>
            <person name="Plotnikova E.G."/>
        </authorList>
    </citation>
    <scope>NUCLEOTIDE SEQUENCE [LARGE SCALE GENOMIC DNA]</scope>
    <source>
        <strain evidence="8 9">SMB17</strain>
    </source>
</reference>
<accession>A0A1Q8TB80</accession>
<dbReference type="GO" id="GO:0071973">
    <property type="term" value="P:bacterial-type flagellum-dependent cell motility"/>
    <property type="evidence" value="ECO:0007669"/>
    <property type="project" value="TreeGrafter"/>
</dbReference>
<evidence type="ECO:0000259" key="6">
    <source>
        <dbReference type="Pfam" id="PF02465"/>
    </source>
</evidence>
<dbReference type="Pfam" id="PF07195">
    <property type="entry name" value="FliD_C"/>
    <property type="match status" value="1"/>
</dbReference>
<organism evidence="8 9">
    <name type="scientific">Chromohalobacter japonicus</name>
    <dbReference type="NCBI Taxonomy" id="223900"/>
    <lineage>
        <taxon>Bacteria</taxon>
        <taxon>Pseudomonadati</taxon>
        <taxon>Pseudomonadota</taxon>
        <taxon>Gammaproteobacteria</taxon>
        <taxon>Oceanospirillales</taxon>
        <taxon>Halomonadaceae</taxon>
        <taxon>Chromohalobacter</taxon>
    </lineage>
</organism>
<evidence type="ECO:0000259" key="7">
    <source>
        <dbReference type="Pfam" id="PF07195"/>
    </source>
</evidence>
<dbReference type="GO" id="GO:0009424">
    <property type="term" value="C:bacterial-type flagellum hook"/>
    <property type="evidence" value="ECO:0007669"/>
    <property type="project" value="UniProtKB-UniRule"/>
</dbReference>
<sequence>MPTITSLGVGSGLDLSGLLDELEEAESAKLEPITEQKKSYEAKLSAFGRLESALDSLRESATALSDPETFQALSSKMQGDAVSVSTDNTAVPGRYQVEVSALARSQTLASEGFEAEAELDTGELSFSVGDEAFSITLDDSNNTLEGLRDAINSEGAGISASIIHDGSDTPQRLVLTASETGEANQIAISSAEAGLQAAFGFDAAAPEASDMRQTVAAQDARLSVNGIDITSASNHVEGALQGVTLDLQATNEGEPDALTLSRDDGAIKDSLNDFVKAYNSLQERMSSLTSFDAESGAAGELLGNSTLRGVESQLRNAMGYVGDGDFALLSNMGISLALDGTLEVDDEALDEAIEGNLDSVSSFFVGNVDAEEGDGFAASLDTVLGNLLDEGGALDTATSGIDTSIERLGERYTSMQASIDATVERYRTQFADLDSLVSQMNSTSSYLTQQFDSLNAQMNQ</sequence>
<dbReference type="AlphaFoldDB" id="A0A1Q8TB80"/>
<evidence type="ECO:0000256" key="1">
    <source>
        <dbReference type="ARBA" id="ARBA00009764"/>
    </source>
</evidence>
<evidence type="ECO:0000313" key="9">
    <source>
        <dbReference type="Proteomes" id="UP000186806"/>
    </source>
</evidence>
<comment type="caution">
    <text evidence="8">The sequence shown here is derived from an EMBL/GenBank/DDBJ whole genome shotgun (WGS) entry which is preliminary data.</text>
</comment>
<dbReference type="InterPro" id="IPR040026">
    <property type="entry name" value="FliD"/>
</dbReference>
<feature type="domain" description="Flagellar hook-associated protein 2 C-terminal" evidence="7">
    <location>
        <begin position="217"/>
        <end position="442"/>
    </location>
</feature>
<feature type="domain" description="Flagellar hook-associated protein 2 N-terminal" evidence="6">
    <location>
        <begin position="11"/>
        <end position="106"/>
    </location>
</feature>